<comment type="caution">
    <text evidence="3">The sequence shown here is derived from an EMBL/GenBank/DDBJ whole genome shotgun (WGS) entry which is preliminary data.</text>
</comment>
<sequence length="390" mass="44504">MSTYIARSLEGQVEEYLHTPKVLFLLGARQVGKTTLLERLLQNMRGEMINMDDDVERKRLLAAANQSPAEAVRSLGGSEVLVIDEAQRVPDIGRICKSWYDAHVPTKIILLGSSSSTLLDLAAGELVGRNEKLYLTPLLFEEIVRQQRWYSPQQPAAALQKNFADQVNAQLLQRLVFGSYPEACLTSEPREYLSNLAGDYILKDLFLSSAVRSPQDVRRLLLELAGAIGETVSVVQLATRLNLSRATVQRYLDVLESIFVVFRLPSYFTNPAAEITKQNKYYFWDTGVKNALHREWAVSVSRPDIAKLWENWVLAEIMKQSRTYRRQEDIYFWRSRNDSTVDLVVKQGSDLHAFDIRFRSHGWRPSLAFQRAYGVQSRLIHPGNILEVLM</sequence>
<dbReference type="InterPro" id="IPR041682">
    <property type="entry name" value="AAA_14"/>
</dbReference>
<organism evidence="3 4">
    <name type="scientific">Candidatus Andersenbacteria bacterium CG10_big_fil_rev_8_21_14_0_10_54_11</name>
    <dbReference type="NCBI Taxonomy" id="1974485"/>
    <lineage>
        <taxon>Bacteria</taxon>
        <taxon>Candidatus Anderseniibacteriota</taxon>
    </lineage>
</organism>
<dbReference type="EMBL" id="PEZP01000024">
    <property type="protein sequence ID" value="PIT98196.1"/>
    <property type="molecule type" value="Genomic_DNA"/>
</dbReference>
<evidence type="ECO:0000259" key="2">
    <source>
        <dbReference type="SMART" id="SM00382"/>
    </source>
</evidence>
<name>A0A2M6WZI6_9BACT</name>
<dbReference type="AlphaFoldDB" id="A0A2M6WZI6"/>
<dbReference type="InterPro" id="IPR036390">
    <property type="entry name" value="WH_DNA-bd_sf"/>
</dbReference>
<dbReference type="GO" id="GO:0003677">
    <property type="term" value="F:DNA binding"/>
    <property type="evidence" value="ECO:0007669"/>
    <property type="project" value="UniProtKB-KW"/>
</dbReference>
<protein>
    <recommendedName>
        <fullName evidence="2">AAA+ ATPase domain-containing protein</fullName>
    </recommendedName>
</protein>
<dbReference type="InterPro" id="IPR003593">
    <property type="entry name" value="AAA+_ATPase"/>
</dbReference>
<gene>
    <name evidence="3" type="ORF">COT71_02025</name>
</gene>
<dbReference type="Pfam" id="PF13173">
    <property type="entry name" value="AAA_14"/>
    <property type="match status" value="1"/>
</dbReference>
<dbReference type="PANTHER" id="PTHR43566">
    <property type="entry name" value="CONSERVED PROTEIN"/>
    <property type="match status" value="1"/>
</dbReference>
<dbReference type="InterPro" id="IPR027417">
    <property type="entry name" value="P-loop_NTPase"/>
</dbReference>
<evidence type="ECO:0000313" key="4">
    <source>
        <dbReference type="Proteomes" id="UP000230731"/>
    </source>
</evidence>
<reference evidence="4" key="1">
    <citation type="submission" date="2017-09" db="EMBL/GenBank/DDBJ databases">
        <title>Depth-based differentiation of microbial function through sediment-hosted aquifers and enrichment of novel symbionts in the deep terrestrial subsurface.</title>
        <authorList>
            <person name="Probst A.J."/>
            <person name="Ladd B."/>
            <person name="Jarett J.K."/>
            <person name="Geller-Mcgrath D.E."/>
            <person name="Sieber C.M.K."/>
            <person name="Emerson J.B."/>
            <person name="Anantharaman K."/>
            <person name="Thomas B.C."/>
            <person name="Malmstrom R."/>
            <person name="Stieglmeier M."/>
            <person name="Klingl A."/>
            <person name="Woyke T."/>
            <person name="Ryan C.M."/>
            <person name="Banfield J.F."/>
        </authorList>
    </citation>
    <scope>NUCLEOTIDE SEQUENCE [LARGE SCALE GENOMIC DNA]</scope>
</reference>
<proteinExistence type="predicted"/>
<evidence type="ECO:0000256" key="1">
    <source>
        <dbReference type="ARBA" id="ARBA00023125"/>
    </source>
</evidence>
<feature type="domain" description="AAA+ ATPase" evidence="2">
    <location>
        <begin position="19"/>
        <end position="138"/>
    </location>
</feature>
<dbReference type="PANTHER" id="PTHR43566:SF1">
    <property type="entry name" value="AAA+ ATPASE DOMAIN-CONTAINING PROTEIN"/>
    <property type="match status" value="1"/>
</dbReference>
<dbReference type="Pfam" id="PF13635">
    <property type="entry name" value="DUF4143"/>
    <property type="match status" value="1"/>
</dbReference>
<dbReference type="InterPro" id="IPR025420">
    <property type="entry name" value="DUF4143"/>
</dbReference>
<accession>A0A2M6WZI6</accession>
<dbReference type="SUPFAM" id="SSF46785">
    <property type="entry name" value="Winged helix' DNA-binding domain"/>
    <property type="match status" value="1"/>
</dbReference>
<dbReference type="SUPFAM" id="SSF52540">
    <property type="entry name" value="P-loop containing nucleoside triphosphate hydrolases"/>
    <property type="match status" value="1"/>
</dbReference>
<dbReference type="SMART" id="SM00382">
    <property type="entry name" value="AAA"/>
    <property type="match status" value="1"/>
</dbReference>
<keyword evidence="1" id="KW-0238">DNA-binding</keyword>
<dbReference type="Proteomes" id="UP000230731">
    <property type="component" value="Unassembled WGS sequence"/>
</dbReference>
<evidence type="ECO:0000313" key="3">
    <source>
        <dbReference type="EMBL" id="PIT98196.1"/>
    </source>
</evidence>